<organism evidence="2 3">
    <name type="scientific">Anaerosalibacter bizertensis</name>
    <dbReference type="NCBI Taxonomy" id="932217"/>
    <lineage>
        <taxon>Bacteria</taxon>
        <taxon>Bacillati</taxon>
        <taxon>Bacillota</taxon>
        <taxon>Tissierellia</taxon>
        <taxon>Tissierellales</taxon>
        <taxon>Sporanaerobacteraceae</taxon>
        <taxon>Anaerosalibacter</taxon>
    </lineage>
</organism>
<comment type="caution">
    <text evidence="2">The sequence shown here is derived from an EMBL/GenBank/DDBJ whole genome shotgun (WGS) entry which is preliminary data.</text>
</comment>
<reference evidence="2 3" key="1">
    <citation type="submission" date="2019-08" db="EMBL/GenBank/DDBJ databases">
        <title>In-depth cultivation of the pig gut microbiome towards novel bacterial diversity and tailored functional studies.</title>
        <authorList>
            <person name="Wylensek D."/>
            <person name="Hitch T.C.A."/>
            <person name="Clavel T."/>
        </authorList>
    </citation>
    <scope>NUCLEOTIDE SEQUENCE [LARGE SCALE GENOMIC DNA]</scope>
    <source>
        <strain evidence="2 3">Med78-601-WT-4W-RMD-3</strain>
    </source>
</reference>
<dbReference type="RefSeq" id="WP_154483805.1">
    <property type="nucleotide sequence ID" value="NZ_VULR01000005.1"/>
</dbReference>
<name>A0A844FGQ1_9FIRM</name>
<evidence type="ECO:0000313" key="2">
    <source>
        <dbReference type="EMBL" id="MSS43131.1"/>
    </source>
</evidence>
<dbReference type="EMBL" id="VULR01000005">
    <property type="protein sequence ID" value="MSS43131.1"/>
    <property type="molecule type" value="Genomic_DNA"/>
</dbReference>
<protein>
    <submittedName>
        <fullName evidence="2">Uncharacterized protein</fullName>
    </submittedName>
</protein>
<evidence type="ECO:0000313" key="3">
    <source>
        <dbReference type="Proteomes" id="UP000462760"/>
    </source>
</evidence>
<accession>A0A844FGQ1</accession>
<proteinExistence type="predicted"/>
<sequence>MNIDINIGSFETFADYFFDEFIADWMVQSKINDSLTRVYNIDSDISSLLKTLTKESNDLENELFTVQEEIKKLIEDELV</sequence>
<dbReference type="OrthoDB" id="3540923at2"/>
<evidence type="ECO:0000256" key="1">
    <source>
        <dbReference type="SAM" id="Coils"/>
    </source>
</evidence>
<gene>
    <name evidence="2" type="ORF">FYJ27_05205</name>
</gene>
<dbReference type="AlphaFoldDB" id="A0A844FGQ1"/>
<keyword evidence="1" id="KW-0175">Coiled coil</keyword>
<feature type="coiled-coil region" evidence="1">
    <location>
        <begin position="49"/>
        <end position="76"/>
    </location>
</feature>
<dbReference type="Proteomes" id="UP000462760">
    <property type="component" value="Unassembled WGS sequence"/>
</dbReference>